<reference evidence="2 3" key="1">
    <citation type="journal article" date="2016" name="Nat. Commun.">
        <title>Thousands of microbial genomes shed light on interconnected biogeochemical processes in an aquifer system.</title>
        <authorList>
            <person name="Anantharaman K."/>
            <person name="Brown C.T."/>
            <person name="Hug L.A."/>
            <person name="Sharon I."/>
            <person name="Castelle C.J."/>
            <person name="Probst A.J."/>
            <person name="Thomas B.C."/>
            <person name="Singh A."/>
            <person name="Wilkins M.J."/>
            <person name="Karaoz U."/>
            <person name="Brodie E.L."/>
            <person name="Williams K.H."/>
            <person name="Hubbard S.S."/>
            <person name="Banfield J.F."/>
        </authorList>
    </citation>
    <scope>NUCLEOTIDE SEQUENCE [LARGE SCALE GENOMIC DNA]</scope>
</reference>
<dbReference type="Gene3D" id="3.40.50.150">
    <property type="entry name" value="Vaccinia Virus protein VP39"/>
    <property type="match status" value="1"/>
</dbReference>
<accession>A0A1F4S463</accession>
<gene>
    <name evidence="2" type="ORF">A2290_08880</name>
</gene>
<dbReference type="Proteomes" id="UP000177905">
    <property type="component" value="Unassembled WGS sequence"/>
</dbReference>
<dbReference type="GO" id="GO:0008757">
    <property type="term" value="F:S-adenosylmethionine-dependent methyltransferase activity"/>
    <property type="evidence" value="ECO:0007669"/>
    <property type="project" value="InterPro"/>
</dbReference>
<dbReference type="CDD" id="cd02440">
    <property type="entry name" value="AdoMet_MTases"/>
    <property type="match status" value="1"/>
</dbReference>
<dbReference type="SUPFAM" id="SSF53335">
    <property type="entry name" value="S-adenosyl-L-methionine-dependent methyltransferases"/>
    <property type="match status" value="1"/>
</dbReference>
<organism evidence="2 3">
    <name type="scientific">candidate division WOR-1 bacterium RIFOXYB2_FULL_36_35</name>
    <dbReference type="NCBI Taxonomy" id="1802578"/>
    <lineage>
        <taxon>Bacteria</taxon>
        <taxon>Bacillati</taxon>
        <taxon>Saganbacteria</taxon>
    </lineage>
</organism>
<evidence type="ECO:0000313" key="2">
    <source>
        <dbReference type="EMBL" id="OGC15167.1"/>
    </source>
</evidence>
<dbReference type="InterPro" id="IPR013216">
    <property type="entry name" value="Methyltransf_11"/>
</dbReference>
<protein>
    <recommendedName>
        <fullName evidence="1">Methyltransferase type 11 domain-containing protein</fullName>
    </recommendedName>
</protein>
<dbReference type="EMBL" id="MEUA01000024">
    <property type="protein sequence ID" value="OGC15167.1"/>
    <property type="molecule type" value="Genomic_DNA"/>
</dbReference>
<proteinExistence type="predicted"/>
<comment type="caution">
    <text evidence="2">The sequence shown here is derived from an EMBL/GenBank/DDBJ whole genome shotgun (WGS) entry which is preliminary data.</text>
</comment>
<feature type="domain" description="Methyltransferase type 11" evidence="1">
    <location>
        <begin position="139"/>
        <end position="203"/>
    </location>
</feature>
<dbReference type="InterPro" id="IPR029063">
    <property type="entry name" value="SAM-dependent_MTases_sf"/>
</dbReference>
<dbReference type="Pfam" id="PF08241">
    <property type="entry name" value="Methyltransf_11"/>
    <property type="match status" value="1"/>
</dbReference>
<sequence length="257" mass="29054">MGVSSLSVGDTLISNRYTQREIGVPVRSRIIKTGTSLPLKKLCEYGGQTTILGRVEIPYNIILNFVREKCLNNEDVRILDVGIAANIRDAKTRGVTTRDMAWRFIKKGYLTVSVHGLDANLDFLEEMVYSEIDMPPQYPPFNLPNLTYIEADATKTLGLSERSVDVVFCGNAVVYIYEQGGMGAIDNFLGNVRSVLKDGGLFLSNIAFTEIADGDYRRFIKRDNTQCIVDDSYYLDLLEFARKRNEARHLWDMYHLG</sequence>
<name>A0A1F4S463_UNCSA</name>
<dbReference type="AlphaFoldDB" id="A0A1F4S463"/>
<evidence type="ECO:0000313" key="3">
    <source>
        <dbReference type="Proteomes" id="UP000177905"/>
    </source>
</evidence>
<evidence type="ECO:0000259" key="1">
    <source>
        <dbReference type="Pfam" id="PF08241"/>
    </source>
</evidence>